<feature type="coiled-coil region" evidence="1">
    <location>
        <begin position="425"/>
        <end position="452"/>
    </location>
</feature>
<sequence length="457" mass="49591">MSIHGDPMAGHGEQMLIDFSPFFSPDGQTYEEYSGAYPSPYAGVGYVEHPPTFSLMNQNEMQAWPVTSGSPNELLPPPRPFDLGANHNGLVDDSFRSDPAVDRYAGAAASVSVDTAGAGGQAESQDLNVNYLPQTQAEALLPAVQATRSARACTSSQTFKKSSSSMARGKSVIVPTVDGPPARSTRIHLTIKRSTPNLRVPSPLGLSSVDETTSKLPRVVSAPEPIRQNASRRITRSTSAKAGEVPVSPEQKVQPLATQAKPRQEVSKRVERSPVALPHDRSVASPAMLTGRCETEASERMSTSSLSDNEEDYTDYKSTAGSHVSVLDDGTSSSTDGSYSSDATVTDTAQSTRVTDDSKPTPPPNFKYNKYGKLVKVRRMTPKRSEQNKTAQKKYRDKKKNLAIRTTTYAVEISKIVKSLGSKEGKALQKAMDDYLHDIEELDQKFKEELDKNIFGA</sequence>
<dbReference type="AlphaFoldDB" id="A0AAJ8JSF3"/>
<evidence type="ECO:0000313" key="4">
    <source>
        <dbReference type="Proteomes" id="UP000094043"/>
    </source>
</evidence>
<proteinExistence type="predicted"/>
<keyword evidence="4" id="KW-1185">Reference proteome</keyword>
<evidence type="ECO:0000256" key="1">
    <source>
        <dbReference type="SAM" id="Coils"/>
    </source>
</evidence>
<accession>A0AAJ8JSF3</accession>
<keyword evidence="1" id="KW-0175">Coiled coil</keyword>
<evidence type="ECO:0008006" key="5">
    <source>
        <dbReference type="Google" id="ProtNLM"/>
    </source>
</evidence>
<name>A0AAJ8JSF3_9TREE</name>
<protein>
    <recommendedName>
        <fullName evidence="5">BZIP domain-containing protein</fullName>
    </recommendedName>
</protein>
<dbReference type="RefSeq" id="XP_066068221.1">
    <property type="nucleotide sequence ID" value="XM_066212124.1"/>
</dbReference>
<feature type="compositionally biased region" description="Polar residues" evidence="2">
    <location>
        <begin position="228"/>
        <end position="240"/>
    </location>
</feature>
<dbReference type="EMBL" id="CP143786">
    <property type="protein sequence ID" value="WVN87521.1"/>
    <property type="molecule type" value="Genomic_DNA"/>
</dbReference>
<gene>
    <name evidence="3" type="ORF">L203_102704</name>
</gene>
<dbReference type="Proteomes" id="UP000094043">
    <property type="component" value="Chromosome 3"/>
</dbReference>
<dbReference type="KEGG" id="cdep:91086915"/>
<feature type="compositionally biased region" description="Polar residues" evidence="2">
    <location>
        <begin position="343"/>
        <end position="353"/>
    </location>
</feature>
<organism evidence="3 4">
    <name type="scientific">Cryptococcus depauperatus CBS 7841</name>
    <dbReference type="NCBI Taxonomy" id="1295531"/>
    <lineage>
        <taxon>Eukaryota</taxon>
        <taxon>Fungi</taxon>
        <taxon>Dikarya</taxon>
        <taxon>Basidiomycota</taxon>
        <taxon>Agaricomycotina</taxon>
        <taxon>Tremellomycetes</taxon>
        <taxon>Tremellales</taxon>
        <taxon>Cryptococcaceae</taxon>
        <taxon>Cryptococcus</taxon>
    </lineage>
</organism>
<evidence type="ECO:0000256" key="2">
    <source>
        <dbReference type="SAM" id="MobiDB-lite"/>
    </source>
</evidence>
<feature type="compositionally biased region" description="Basic and acidic residues" evidence="2">
    <location>
        <begin position="262"/>
        <end position="282"/>
    </location>
</feature>
<reference evidence="3" key="2">
    <citation type="journal article" date="2022" name="Elife">
        <title>Obligate sexual reproduction of a homothallic fungus closely related to the Cryptococcus pathogenic species complex.</title>
        <authorList>
            <person name="Passer A.R."/>
            <person name="Clancey S.A."/>
            <person name="Shea T."/>
            <person name="David-Palma M."/>
            <person name="Averette A.F."/>
            <person name="Boekhout T."/>
            <person name="Porcel B.M."/>
            <person name="Nowrousian M."/>
            <person name="Cuomo C.A."/>
            <person name="Sun S."/>
            <person name="Heitman J."/>
            <person name="Coelho M.A."/>
        </authorList>
    </citation>
    <scope>NUCLEOTIDE SEQUENCE</scope>
    <source>
        <strain evidence="3">CBS 7841</strain>
    </source>
</reference>
<dbReference type="GeneID" id="91086915"/>
<feature type="region of interest" description="Disordered" evidence="2">
    <location>
        <begin position="196"/>
        <end position="367"/>
    </location>
</feature>
<reference evidence="3" key="3">
    <citation type="submission" date="2024-01" db="EMBL/GenBank/DDBJ databases">
        <authorList>
            <person name="Coelho M.A."/>
            <person name="David-Palma M."/>
            <person name="Shea T."/>
            <person name="Sun S."/>
            <person name="Cuomo C.A."/>
            <person name="Heitman J."/>
        </authorList>
    </citation>
    <scope>NUCLEOTIDE SEQUENCE</scope>
    <source>
        <strain evidence="3">CBS 7841</strain>
    </source>
</reference>
<evidence type="ECO:0000313" key="3">
    <source>
        <dbReference type="EMBL" id="WVN87521.1"/>
    </source>
</evidence>
<reference evidence="3" key="1">
    <citation type="submission" date="2016-06" db="EMBL/GenBank/DDBJ databases">
        <authorList>
            <person name="Cuomo C."/>
            <person name="Litvintseva A."/>
            <person name="Heitman J."/>
            <person name="Chen Y."/>
            <person name="Sun S."/>
            <person name="Springer D."/>
            <person name="Dromer F."/>
            <person name="Young S."/>
            <person name="Zeng Q."/>
            <person name="Chapman S."/>
            <person name="Gujja S."/>
            <person name="Saif S."/>
            <person name="Birren B."/>
        </authorList>
    </citation>
    <scope>NUCLEOTIDE SEQUENCE</scope>
    <source>
        <strain evidence="3">CBS 7841</strain>
    </source>
</reference>
<feature type="compositionally biased region" description="Low complexity" evidence="2">
    <location>
        <begin position="328"/>
        <end position="342"/>
    </location>
</feature>